<dbReference type="PANTHER" id="PTHR24050:SF24">
    <property type="entry name" value="EPIDERMAL GROWTH FACTOR-LIKE PROTEIN 6"/>
    <property type="match status" value="1"/>
</dbReference>
<dbReference type="Proteomes" id="UP000288216">
    <property type="component" value="Unassembled WGS sequence"/>
</dbReference>
<comment type="caution">
    <text evidence="11">The sequence shown here is derived from an EMBL/GenBank/DDBJ whole genome shotgun (WGS) entry which is preliminary data.</text>
</comment>
<feature type="domain" description="EGF-like" evidence="9">
    <location>
        <begin position="186"/>
        <end position="227"/>
    </location>
</feature>
<dbReference type="PROSITE" id="PS01186">
    <property type="entry name" value="EGF_2"/>
    <property type="match status" value="2"/>
</dbReference>
<dbReference type="GO" id="GO:0016020">
    <property type="term" value="C:membrane"/>
    <property type="evidence" value="ECO:0007669"/>
    <property type="project" value="InterPro"/>
</dbReference>
<evidence type="ECO:0000256" key="8">
    <source>
        <dbReference type="SAM" id="SignalP"/>
    </source>
</evidence>
<dbReference type="OMA" id="CVDTIGD"/>
<evidence type="ECO:0000256" key="6">
    <source>
        <dbReference type="ARBA" id="ARBA00023157"/>
    </source>
</evidence>
<dbReference type="PROSITE" id="PS50060">
    <property type="entry name" value="MAM_2"/>
    <property type="match status" value="1"/>
</dbReference>
<feature type="signal peptide" evidence="8">
    <location>
        <begin position="1"/>
        <end position="18"/>
    </location>
</feature>
<dbReference type="SUPFAM" id="SSF57196">
    <property type="entry name" value="EGF/Laminin"/>
    <property type="match status" value="1"/>
</dbReference>
<dbReference type="InterPro" id="IPR013320">
    <property type="entry name" value="ConA-like_dom_sf"/>
</dbReference>
<accession>A0A401NIV0</accession>
<feature type="domain" description="MAM" evidence="10">
    <location>
        <begin position="380"/>
        <end position="525"/>
    </location>
</feature>
<dbReference type="SUPFAM" id="SSF57184">
    <property type="entry name" value="Growth factor receptor domain"/>
    <property type="match status" value="1"/>
</dbReference>
<keyword evidence="3 8" id="KW-0732">Signal</keyword>
<evidence type="ECO:0000313" key="12">
    <source>
        <dbReference type="Proteomes" id="UP000288216"/>
    </source>
</evidence>
<evidence type="ECO:0000313" key="11">
    <source>
        <dbReference type="EMBL" id="GCB60796.1"/>
    </source>
</evidence>
<dbReference type="SMART" id="SM00179">
    <property type="entry name" value="EGF_CA"/>
    <property type="match status" value="3"/>
</dbReference>
<dbReference type="Pfam" id="PF12947">
    <property type="entry name" value="EGF_3"/>
    <property type="match status" value="1"/>
</dbReference>
<sequence>MLQSVWIGLLAFAELAVSGKTESNSFREQRHSGIQSGLCRYGSRLECCYGWKKNYKGQCEDFNECGLKPRPCEHRCMNTHGSYKCYCLNGYMLTPDGMCTNSRTCAMANCQYGCEDVKREIRCLCPSPGLQLGPDGKTCIDIDECTTAKPLCPPLRRCVNTFGSYFCKCQAGYELKYIEGKYRCIDINECAVKNTHSCSANADCHNTQGSYKCKCKQGFRGNGFHCSVKPFLQGTLEGEQGSADDEILNAVPEIPYEEGPVILGGSREAIKKILTNRNNGRNSEVLKNAIPRPVATPPAQGHLKPFDYEDGIYIGSHDEKEFDVRYEGTEDEVENYIDSEELHPRGDVFVPRRNEAAIFSPVLGQKEIAVQEPLNEDFSVDCSFNQGVCEWIQDTEDDFDWKVADRPIGTGHYMAVPAFASLKNEVGHLTLLSGDLSPEEDFCLTFKYRLVGERVGKLRILSNVRDPAIWEMNKDKDEGWKIGRVTIAALSSPETQRNIVFEAERGKGRLGEIGLDNVILTSGPC</sequence>
<comment type="caution">
    <text evidence="7">Lacks conserved residue(s) required for the propagation of feature annotation.</text>
</comment>
<dbReference type="FunFam" id="2.10.25.10:FF:000187">
    <property type="entry name" value="nephronectin isoform X1"/>
    <property type="match status" value="1"/>
</dbReference>
<dbReference type="InterPro" id="IPR009030">
    <property type="entry name" value="Growth_fac_rcpt_cys_sf"/>
</dbReference>
<keyword evidence="4" id="KW-0677">Repeat</keyword>
<dbReference type="InterPro" id="IPR001881">
    <property type="entry name" value="EGF-like_Ca-bd_dom"/>
</dbReference>
<feature type="chain" id="PRO_5019257431" description="Epidermal growth factor-like protein 6" evidence="8">
    <location>
        <begin position="19"/>
        <end position="525"/>
    </location>
</feature>
<evidence type="ECO:0000259" key="10">
    <source>
        <dbReference type="PROSITE" id="PS50060"/>
    </source>
</evidence>
<evidence type="ECO:0000259" key="9">
    <source>
        <dbReference type="PROSITE" id="PS50026"/>
    </source>
</evidence>
<dbReference type="Pfam" id="PF00629">
    <property type="entry name" value="MAM"/>
    <property type="match status" value="1"/>
</dbReference>
<dbReference type="SUPFAM" id="SSF49899">
    <property type="entry name" value="Concanavalin A-like lectins/glucanases"/>
    <property type="match status" value="1"/>
</dbReference>
<keyword evidence="5" id="KW-0130">Cell adhesion</keyword>
<dbReference type="PROSITE" id="PS00010">
    <property type="entry name" value="ASX_HYDROXYL"/>
    <property type="match status" value="3"/>
</dbReference>
<dbReference type="AlphaFoldDB" id="A0A401NIV0"/>
<dbReference type="InterPro" id="IPR000152">
    <property type="entry name" value="EGF-type_Asp/Asn_hydroxyl_site"/>
</dbReference>
<dbReference type="SMART" id="SM00181">
    <property type="entry name" value="EGF"/>
    <property type="match status" value="4"/>
</dbReference>
<dbReference type="PROSITE" id="PS50026">
    <property type="entry name" value="EGF_3"/>
    <property type="match status" value="3"/>
</dbReference>
<dbReference type="CDD" id="cd00054">
    <property type="entry name" value="EGF_CA"/>
    <property type="match status" value="2"/>
</dbReference>
<dbReference type="GO" id="GO:0007155">
    <property type="term" value="P:cell adhesion"/>
    <property type="evidence" value="ECO:0007669"/>
    <property type="project" value="UniProtKB-KW"/>
</dbReference>
<feature type="domain" description="EGF-like" evidence="9">
    <location>
        <begin position="141"/>
        <end position="179"/>
    </location>
</feature>
<dbReference type="PROSITE" id="PS01187">
    <property type="entry name" value="EGF_CA"/>
    <property type="match status" value="1"/>
</dbReference>
<protein>
    <recommendedName>
        <fullName evidence="13">Epidermal growth factor-like protein 6</fullName>
    </recommendedName>
</protein>
<evidence type="ECO:0000256" key="4">
    <source>
        <dbReference type="ARBA" id="ARBA00022737"/>
    </source>
</evidence>
<keyword evidence="6" id="KW-1015">Disulfide bond</keyword>
<evidence type="ECO:0000256" key="2">
    <source>
        <dbReference type="ARBA" id="ARBA00022536"/>
    </source>
</evidence>
<evidence type="ECO:0000256" key="5">
    <source>
        <dbReference type="ARBA" id="ARBA00022889"/>
    </source>
</evidence>
<dbReference type="GO" id="GO:0005576">
    <property type="term" value="C:extracellular region"/>
    <property type="evidence" value="ECO:0007669"/>
    <property type="project" value="UniProtKB-SubCell"/>
</dbReference>
<dbReference type="STRING" id="75743.A0A401NIV0"/>
<evidence type="ECO:0000256" key="1">
    <source>
        <dbReference type="ARBA" id="ARBA00009738"/>
    </source>
</evidence>
<dbReference type="OrthoDB" id="10060424at2759"/>
<name>A0A401NIV0_SCYTO</name>
<dbReference type="InterPro" id="IPR052235">
    <property type="entry name" value="Nephronectin_domain"/>
</dbReference>
<dbReference type="EMBL" id="BFAA01005008">
    <property type="protein sequence ID" value="GCB60796.1"/>
    <property type="molecule type" value="Genomic_DNA"/>
</dbReference>
<evidence type="ECO:0000256" key="3">
    <source>
        <dbReference type="ARBA" id="ARBA00022729"/>
    </source>
</evidence>
<dbReference type="Gene3D" id="2.60.120.200">
    <property type="match status" value="1"/>
</dbReference>
<dbReference type="GO" id="GO:0005509">
    <property type="term" value="F:calcium ion binding"/>
    <property type="evidence" value="ECO:0007669"/>
    <property type="project" value="InterPro"/>
</dbReference>
<comment type="similarity">
    <text evidence="1">Belongs to the nephronectin family.</text>
</comment>
<gene>
    <name evidence="11" type="ORF">scyTo_0011194</name>
</gene>
<dbReference type="InterPro" id="IPR000998">
    <property type="entry name" value="MAM_dom"/>
</dbReference>
<dbReference type="InterPro" id="IPR018097">
    <property type="entry name" value="EGF_Ca-bd_CS"/>
</dbReference>
<dbReference type="InterPro" id="IPR049883">
    <property type="entry name" value="NOTCH1_EGF-like"/>
</dbReference>
<feature type="domain" description="EGF-like" evidence="9">
    <location>
        <begin position="61"/>
        <end position="100"/>
    </location>
</feature>
<evidence type="ECO:0008006" key="13">
    <source>
        <dbReference type="Google" id="ProtNLM"/>
    </source>
</evidence>
<dbReference type="PANTHER" id="PTHR24050">
    <property type="entry name" value="PA14 DOMAIN-CONTAINING PROTEIN"/>
    <property type="match status" value="1"/>
</dbReference>
<dbReference type="FunFam" id="2.10.25.10:FF:000002">
    <property type="entry name" value="Latent-transforming growth factor beta-binding protein 3"/>
    <property type="match status" value="1"/>
</dbReference>
<dbReference type="CDD" id="cd06263">
    <property type="entry name" value="MAM"/>
    <property type="match status" value="1"/>
</dbReference>
<dbReference type="Pfam" id="PF07645">
    <property type="entry name" value="EGF_CA"/>
    <property type="match status" value="2"/>
</dbReference>
<dbReference type="InterPro" id="IPR000742">
    <property type="entry name" value="EGF"/>
</dbReference>
<keyword evidence="2 7" id="KW-0245">EGF-like domain</keyword>
<evidence type="ECO:0000256" key="7">
    <source>
        <dbReference type="PROSITE-ProRule" id="PRU00076"/>
    </source>
</evidence>
<proteinExistence type="inferred from homology"/>
<reference evidence="11 12" key="1">
    <citation type="journal article" date="2018" name="Nat. Ecol. Evol.">
        <title>Shark genomes provide insights into elasmobranch evolution and the origin of vertebrates.</title>
        <authorList>
            <person name="Hara Y"/>
            <person name="Yamaguchi K"/>
            <person name="Onimaru K"/>
            <person name="Kadota M"/>
            <person name="Koyanagi M"/>
            <person name="Keeley SD"/>
            <person name="Tatsumi K"/>
            <person name="Tanaka K"/>
            <person name="Motone F"/>
            <person name="Kageyama Y"/>
            <person name="Nozu R"/>
            <person name="Adachi N"/>
            <person name="Nishimura O"/>
            <person name="Nakagawa R"/>
            <person name="Tanegashima C"/>
            <person name="Kiyatake I"/>
            <person name="Matsumoto R"/>
            <person name="Murakumo K"/>
            <person name="Nishida K"/>
            <person name="Terakita A"/>
            <person name="Kuratani S"/>
            <person name="Sato K"/>
            <person name="Hyodo S Kuraku.S."/>
        </authorList>
    </citation>
    <scope>NUCLEOTIDE SEQUENCE [LARGE SCALE GENOMIC DNA]</scope>
</reference>
<organism evidence="11 12">
    <name type="scientific">Scyliorhinus torazame</name>
    <name type="common">Cloudy catshark</name>
    <name type="synonym">Catulus torazame</name>
    <dbReference type="NCBI Taxonomy" id="75743"/>
    <lineage>
        <taxon>Eukaryota</taxon>
        <taxon>Metazoa</taxon>
        <taxon>Chordata</taxon>
        <taxon>Craniata</taxon>
        <taxon>Vertebrata</taxon>
        <taxon>Chondrichthyes</taxon>
        <taxon>Elasmobranchii</taxon>
        <taxon>Galeomorphii</taxon>
        <taxon>Galeoidea</taxon>
        <taxon>Carcharhiniformes</taxon>
        <taxon>Scyliorhinidae</taxon>
        <taxon>Scyliorhinus</taxon>
    </lineage>
</organism>
<dbReference type="InterPro" id="IPR024731">
    <property type="entry name" value="NELL2-like_EGF"/>
</dbReference>
<keyword evidence="12" id="KW-1185">Reference proteome</keyword>
<dbReference type="SMART" id="SM00137">
    <property type="entry name" value="MAM"/>
    <property type="match status" value="1"/>
</dbReference>
<dbReference type="Gene3D" id="2.10.25.10">
    <property type="entry name" value="Laminin"/>
    <property type="match status" value="4"/>
</dbReference>